<gene>
    <name evidence="2" type="ORF">GCM10011529_01150</name>
</gene>
<name>A0A916ZHT4_9SPHN</name>
<comment type="caution">
    <text evidence="2">The sequence shown here is derived from an EMBL/GenBank/DDBJ whole genome shotgun (WGS) entry which is preliminary data.</text>
</comment>
<protein>
    <submittedName>
        <fullName evidence="2">Phage protein</fullName>
    </submittedName>
</protein>
<dbReference type="InterPro" id="IPR011928">
    <property type="entry name" value="Phage_phiJL001_Gp84"/>
</dbReference>
<dbReference type="EMBL" id="BMJM01000001">
    <property type="protein sequence ID" value="GGD98805.1"/>
    <property type="molecule type" value="Genomic_DNA"/>
</dbReference>
<reference evidence="2" key="1">
    <citation type="journal article" date="2014" name="Int. J. Syst. Evol. Microbiol.">
        <title>Complete genome sequence of Corynebacterium casei LMG S-19264T (=DSM 44701T), isolated from a smear-ripened cheese.</title>
        <authorList>
            <consortium name="US DOE Joint Genome Institute (JGI-PGF)"/>
            <person name="Walter F."/>
            <person name="Albersmeier A."/>
            <person name="Kalinowski J."/>
            <person name="Ruckert C."/>
        </authorList>
    </citation>
    <scope>NUCLEOTIDE SEQUENCE</scope>
    <source>
        <strain evidence="2">CGMCC 1.15519</strain>
    </source>
</reference>
<proteinExistence type="predicted"/>
<keyword evidence="3" id="KW-1185">Reference proteome</keyword>
<accession>A0A916ZHT4</accession>
<evidence type="ECO:0000313" key="2">
    <source>
        <dbReference type="EMBL" id="GGD98805.1"/>
    </source>
</evidence>
<dbReference type="NCBIfam" id="TIGR02218">
    <property type="entry name" value="phg_TIGR02218"/>
    <property type="match status" value="1"/>
</dbReference>
<sequence>MADDAGLGEALSGELTTLAICWRVVRGDGVALGFTTHDGSLRIGGMVYANAPGIAPSAIVSSDAIEVDTMDIAGALSADAITAVDLALGRYDGAEVEVFMVDWQHPDGGRQVLARGWLGTVEAGSGPDAGFTASLRGPTAMLSATRVESYSPECRAELGDWRCRVGMRGRSRRAFVAASDGEGAQVVGVDAAAAALFGDARLRVLSGPTAGLERRIVAVVGDGLRFDEPMAVAAGEAVELFEGCDKRFATCTARFGNGGNFRGEPHVPGGDVLTRFGGF</sequence>
<reference evidence="2" key="2">
    <citation type="submission" date="2020-09" db="EMBL/GenBank/DDBJ databases">
        <authorList>
            <person name="Sun Q."/>
            <person name="Zhou Y."/>
        </authorList>
    </citation>
    <scope>NUCLEOTIDE SEQUENCE</scope>
    <source>
        <strain evidence="2">CGMCC 1.15519</strain>
    </source>
</reference>
<dbReference type="Pfam" id="PF09356">
    <property type="entry name" value="Phage_BR0599"/>
    <property type="match status" value="1"/>
</dbReference>
<organism evidence="2 3">
    <name type="scientific">Sandarakinorhabdus glacialis</name>
    <dbReference type="NCBI Taxonomy" id="1614636"/>
    <lineage>
        <taxon>Bacteria</taxon>
        <taxon>Pseudomonadati</taxon>
        <taxon>Pseudomonadota</taxon>
        <taxon>Alphaproteobacteria</taxon>
        <taxon>Sphingomonadales</taxon>
        <taxon>Sphingosinicellaceae</taxon>
        <taxon>Sandarakinorhabdus</taxon>
    </lineage>
</organism>
<evidence type="ECO:0000313" key="3">
    <source>
        <dbReference type="Proteomes" id="UP000635071"/>
    </source>
</evidence>
<dbReference type="AlphaFoldDB" id="A0A916ZHT4"/>
<dbReference type="Proteomes" id="UP000635071">
    <property type="component" value="Unassembled WGS sequence"/>
</dbReference>
<dbReference type="InterPro" id="IPR018964">
    <property type="entry name" value="Phage_phiJL001_Gp84_C"/>
</dbReference>
<feature type="domain" description="Bacteriophage phiJL001 Gp84 C-terminal" evidence="1">
    <location>
        <begin position="199"/>
        <end position="271"/>
    </location>
</feature>
<evidence type="ECO:0000259" key="1">
    <source>
        <dbReference type="Pfam" id="PF09356"/>
    </source>
</evidence>
<dbReference type="RefSeq" id="WP_188760975.1">
    <property type="nucleotide sequence ID" value="NZ_BMJM01000001.1"/>
</dbReference>
<dbReference type="Pfam" id="PF09931">
    <property type="entry name" value="Phage_phiJL001_Gp84_N"/>
    <property type="match status" value="1"/>
</dbReference>